<feature type="chain" id="PRO_5015757645" description="Beta-lactamase-inhibitor-like PepSY-like domain-containing protein" evidence="1">
    <location>
        <begin position="20"/>
        <end position="98"/>
    </location>
</feature>
<dbReference type="SUPFAM" id="SSF160574">
    <property type="entry name" value="BT0923-like"/>
    <property type="match status" value="1"/>
</dbReference>
<sequence length="98" mass="10857">MKKLILSAAIVLGSLSLFAIPVKNNQSLVHTVVIGDEYTEIKVADLPAVITESLLKAFPDAEIQKAFVNENNEYKLEVKLGDKTETMYSDANGKWMDK</sequence>
<feature type="signal peptide" evidence="1">
    <location>
        <begin position="1"/>
        <end position="19"/>
    </location>
</feature>
<protein>
    <recommendedName>
        <fullName evidence="4">Beta-lactamase-inhibitor-like PepSY-like domain-containing protein</fullName>
    </recommendedName>
</protein>
<evidence type="ECO:0000313" key="3">
    <source>
        <dbReference type="Proteomes" id="UP000244527"/>
    </source>
</evidence>
<evidence type="ECO:0008006" key="4">
    <source>
        <dbReference type="Google" id="ProtNLM"/>
    </source>
</evidence>
<dbReference type="KEGG" id="ffa:FFWV33_05750"/>
<reference evidence="2 3" key="1">
    <citation type="submission" date="2017-04" db="EMBL/GenBank/DDBJ databases">
        <title>Compelte genome sequence of WV33.</title>
        <authorList>
            <person name="Lee P.C."/>
        </authorList>
    </citation>
    <scope>NUCLEOTIDE SEQUENCE [LARGE SCALE GENOMIC DNA]</scope>
    <source>
        <strain evidence="2 3">WV33</strain>
    </source>
</reference>
<dbReference type="Proteomes" id="UP000244527">
    <property type="component" value="Chromosome"/>
</dbReference>
<dbReference type="AlphaFoldDB" id="A0A2S1LBC5"/>
<organism evidence="2 3">
    <name type="scientific">Flavobacterium faecale</name>
    <dbReference type="NCBI Taxonomy" id="1355330"/>
    <lineage>
        <taxon>Bacteria</taxon>
        <taxon>Pseudomonadati</taxon>
        <taxon>Bacteroidota</taxon>
        <taxon>Flavobacteriia</taxon>
        <taxon>Flavobacteriales</taxon>
        <taxon>Flavobacteriaceae</taxon>
        <taxon>Flavobacterium</taxon>
    </lineage>
</organism>
<dbReference type="EMBL" id="CP020918">
    <property type="protein sequence ID" value="AWG21070.1"/>
    <property type="molecule type" value="Genomic_DNA"/>
</dbReference>
<evidence type="ECO:0000313" key="2">
    <source>
        <dbReference type="EMBL" id="AWG21070.1"/>
    </source>
</evidence>
<dbReference type="OrthoDB" id="1099258at2"/>
<proteinExistence type="predicted"/>
<dbReference type="Gene3D" id="3.40.1420.30">
    <property type="match status" value="1"/>
</dbReference>
<keyword evidence="3" id="KW-1185">Reference proteome</keyword>
<name>A0A2S1LBC5_9FLAO</name>
<accession>A0A2S1LBC5</accession>
<keyword evidence="1" id="KW-0732">Signal</keyword>
<dbReference type="RefSeq" id="WP_108740022.1">
    <property type="nucleotide sequence ID" value="NZ_CP020918.1"/>
</dbReference>
<evidence type="ECO:0000256" key="1">
    <source>
        <dbReference type="SAM" id="SignalP"/>
    </source>
</evidence>
<gene>
    <name evidence="2" type="ORF">FFWV33_05750</name>
</gene>